<feature type="region of interest" description="Disordered" evidence="1">
    <location>
        <begin position="193"/>
        <end position="235"/>
    </location>
</feature>
<accession>A0A7T7I2Y0</accession>
<gene>
    <name evidence="3" type="ORF">JEQ17_11750</name>
</gene>
<dbReference type="RefSeq" id="WP_200395203.1">
    <property type="nucleotide sequence ID" value="NZ_CP066831.1"/>
</dbReference>
<organism evidence="3 4">
    <name type="scientific">Streptomyces liliifuscus</name>
    <dbReference type="NCBI Taxonomy" id="2797636"/>
    <lineage>
        <taxon>Bacteria</taxon>
        <taxon>Bacillati</taxon>
        <taxon>Actinomycetota</taxon>
        <taxon>Actinomycetes</taxon>
        <taxon>Kitasatosporales</taxon>
        <taxon>Streptomycetaceae</taxon>
        <taxon>Streptomyces</taxon>
    </lineage>
</organism>
<evidence type="ECO:0000256" key="2">
    <source>
        <dbReference type="SAM" id="SignalP"/>
    </source>
</evidence>
<keyword evidence="2" id="KW-0732">Signal</keyword>
<dbReference type="EMBL" id="CP066831">
    <property type="protein sequence ID" value="QQM40075.1"/>
    <property type="molecule type" value="Genomic_DNA"/>
</dbReference>
<dbReference type="AlphaFoldDB" id="A0A7T7I2Y0"/>
<sequence>MIRAPRAVRVLPLLLLPLLLVSCGTEEAGAGADTGTGTGTGTGTEGADKGTGGSADPADPAELAARAQALGIAPELVYVTEAPGFAVAQQSVGVFGGDGFHTAYFSQKTHAQFELFVDRGTLTAENCPKTQVGQGSGESVACERDGDAWYRKAGGQHEYAVPRDGHVIRLVGAANRLDRAVLRKAAEATHHPDAAELTALLPPAPDGAAATEPVERGDLPPVGDGAPNNEVGASG</sequence>
<dbReference type="PROSITE" id="PS51257">
    <property type="entry name" value="PROKAR_LIPOPROTEIN"/>
    <property type="match status" value="1"/>
</dbReference>
<feature type="compositionally biased region" description="Low complexity" evidence="1">
    <location>
        <begin position="195"/>
        <end position="210"/>
    </location>
</feature>
<name>A0A7T7I2Y0_9ACTN</name>
<feature type="signal peptide" evidence="2">
    <location>
        <begin position="1"/>
        <end position="28"/>
    </location>
</feature>
<evidence type="ECO:0008006" key="5">
    <source>
        <dbReference type="Google" id="ProtNLM"/>
    </source>
</evidence>
<feature type="region of interest" description="Disordered" evidence="1">
    <location>
        <begin position="29"/>
        <end position="59"/>
    </location>
</feature>
<reference evidence="3 4" key="1">
    <citation type="submission" date="2020-12" db="EMBL/GenBank/DDBJ databases">
        <title>A novel species.</title>
        <authorList>
            <person name="Li K."/>
        </authorList>
    </citation>
    <scope>NUCLEOTIDE SEQUENCE [LARGE SCALE GENOMIC DNA]</scope>
    <source>
        <strain evidence="3 4">ZYC-3</strain>
    </source>
</reference>
<feature type="chain" id="PRO_5038700022" description="Membrane lipoprotein" evidence="2">
    <location>
        <begin position="29"/>
        <end position="235"/>
    </location>
</feature>
<dbReference type="KEGG" id="slf:JEQ17_11750"/>
<feature type="compositionally biased region" description="Gly residues" evidence="1">
    <location>
        <begin position="32"/>
        <end position="53"/>
    </location>
</feature>
<evidence type="ECO:0000313" key="4">
    <source>
        <dbReference type="Proteomes" id="UP000595636"/>
    </source>
</evidence>
<evidence type="ECO:0000256" key="1">
    <source>
        <dbReference type="SAM" id="MobiDB-lite"/>
    </source>
</evidence>
<keyword evidence="4" id="KW-1185">Reference proteome</keyword>
<proteinExistence type="predicted"/>
<dbReference type="Proteomes" id="UP000595636">
    <property type="component" value="Chromosome"/>
</dbReference>
<protein>
    <recommendedName>
        <fullName evidence="5">Membrane lipoprotein</fullName>
    </recommendedName>
</protein>
<evidence type="ECO:0000313" key="3">
    <source>
        <dbReference type="EMBL" id="QQM40075.1"/>
    </source>
</evidence>